<dbReference type="PANTHER" id="PTHR30486">
    <property type="entry name" value="TWITCHING MOTILITY PROTEIN PILT"/>
    <property type="match status" value="1"/>
</dbReference>
<dbReference type="PROSITE" id="PS00662">
    <property type="entry name" value="T2SP_E"/>
    <property type="match status" value="1"/>
</dbReference>
<protein>
    <submittedName>
        <fullName evidence="3">P-type conjugative transfer ATPase TrbB</fullName>
    </submittedName>
</protein>
<dbReference type="NCBIfam" id="TIGR02782">
    <property type="entry name" value="TrbB_P"/>
    <property type="match status" value="1"/>
</dbReference>
<dbReference type="InterPro" id="IPR001482">
    <property type="entry name" value="T2SS/T4SS_dom"/>
</dbReference>
<organism evidence="3 4">
    <name type="scientific">Solemya pervernicosa gill symbiont</name>
    <dbReference type="NCBI Taxonomy" id="642797"/>
    <lineage>
        <taxon>Bacteria</taxon>
        <taxon>Pseudomonadati</taxon>
        <taxon>Pseudomonadota</taxon>
        <taxon>Gammaproteobacteria</taxon>
        <taxon>sulfur-oxidizing symbionts</taxon>
    </lineage>
</organism>
<dbReference type="GO" id="GO:0005737">
    <property type="term" value="C:cytoplasm"/>
    <property type="evidence" value="ECO:0007669"/>
    <property type="project" value="InterPro"/>
</dbReference>
<evidence type="ECO:0000256" key="1">
    <source>
        <dbReference type="ARBA" id="ARBA00006611"/>
    </source>
</evidence>
<keyword evidence="4" id="KW-1185">Reference proteome</keyword>
<accession>A0A1T2KZE7</accession>
<dbReference type="GO" id="GO:0016887">
    <property type="term" value="F:ATP hydrolysis activity"/>
    <property type="evidence" value="ECO:0007669"/>
    <property type="project" value="InterPro"/>
</dbReference>
<dbReference type="OrthoDB" id="9810761at2"/>
<dbReference type="Gene3D" id="3.30.450.90">
    <property type="match status" value="1"/>
</dbReference>
<gene>
    <name evidence="3" type="ORF">BOW53_16220</name>
</gene>
<dbReference type="PANTHER" id="PTHR30486:SF6">
    <property type="entry name" value="TYPE IV PILUS RETRACTATION ATPASE PILT"/>
    <property type="match status" value="1"/>
</dbReference>
<sequence>MGERLQRIKDKITRELGPIIRKALEDPEITEIMLNSDGNIWTEHFSKGMEQVGAITPQAGQALLATIASSLGKEITEDQPSIEGELMLDGTPRIAGSIPPKTVGPQLTIRKHASKVFTLDDYVDASSLTPLARKYLKDAVEKRLNIMVCGGTGSGKTTFANALINEISVLCPSDRLYILEDTREIQCSSRNFEHFKTSEAESMDALVISSLRHRPDRIIVGEVRDGAALSLLESWNTGHEGGISTIHARKTSLKGAFLRLEYLLQKALPGTENGQLIGEALDLIVTIEKQGQRRLITSITEVTCYNPEKAGYQTKAIEMTAADLIKKDNEGDS</sequence>
<dbReference type="SUPFAM" id="SSF52540">
    <property type="entry name" value="P-loop containing nucleoside triphosphate hydrolases"/>
    <property type="match status" value="1"/>
</dbReference>
<evidence type="ECO:0000313" key="4">
    <source>
        <dbReference type="Proteomes" id="UP000191110"/>
    </source>
</evidence>
<evidence type="ECO:0000313" key="3">
    <source>
        <dbReference type="EMBL" id="OOZ38227.1"/>
    </source>
</evidence>
<name>A0A1T2KZE7_9GAMM</name>
<dbReference type="GO" id="GO:0005524">
    <property type="term" value="F:ATP binding"/>
    <property type="evidence" value="ECO:0007669"/>
    <property type="project" value="InterPro"/>
</dbReference>
<dbReference type="AlphaFoldDB" id="A0A1T2KZE7"/>
<reference evidence="3 4" key="1">
    <citation type="submission" date="2016-11" db="EMBL/GenBank/DDBJ databases">
        <title>Mixed transmission modes and dynamic genome evolution in an obligate animal-bacterial symbiosis.</title>
        <authorList>
            <person name="Russell S.L."/>
            <person name="Corbett-Detig R.B."/>
            <person name="Cavanaugh C.M."/>
        </authorList>
    </citation>
    <scope>NUCLEOTIDE SEQUENCE [LARGE SCALE GENOMIC DNA]</scope>
    <source>
        <strain evidence="3">Sveles-Q1</strain>
    </source>
</reference>
<comment type="similarity">
    <text evidence="1">Belongs to the GSP E family.</text>
</comment>
<evidence type="ECO:0000259" key="2">
    <source>
        <dbReference type="PROSITE" id="PS00662"/>
    </source>
</evidence>
<dbReference type="Proteomes" id="UP000191110">
    <property type="component" value="Unassembled WGS sequence"/>
</dbReference>
<proteinExistence type="inferred from homology"/>
<dbReference type="RefSeq" id="WP_078485127.1">
    <property type="nucleotide sequence ID" value="NZ_MPRL01000113.1"/>
</dbReference>
<dbReference type="InterPro" id="IPR050921">
    <property type="entry name" value="T4SS_GSP_E_ATPase"/>
</dbReference>
<dbReference type="InterPro" id="IPR014149">
    <property type="entry name" value="Conjug-transfer_TrbB"/>
</dbReference>
<comment type="caution">
    <text evidence="3">The sequence shown here is derived from an EMBL/GenBank/DDBJ whole genome shotgun (WGS) entry which is preliminary data.</text>
</comment>
<dbReference type="Gene3D" id="3.40.50.300">
    <property type="entry name" value="P-loop containing nucleotide triphosphate hydrolases"/>
    <property type="match status" value="1"/>
</dbReference>
<dbReference type="Pfam" id="PF00437">
    <property type="entry name" value="T2SSE"/>
    <property type="match status" value="1"/>
</dbReference>
<dbReference type="InterPro" id="IPR027417">
    <property type="entry name" value="P-loop_NTPase"/>
</dbReference>
<dbReference type="CDD" id="cd01130">
    <property type="entry name" value="VirB11-like_ATPase"/>
    <property type="match status" value="1"/>
</dbReference>
<feature type="domain" description="Bacterial type II secretion system protein E" evidence="2">
    <location>
        <begin position="211"/>
        <end position="225"/>
    </location>
</feature>
<dbReference type="EMBL" id="MPRL01000113">
    <property type="protein sequence ID" value="OOZ38227.1"/>
    <property type="molecule type" value="Genomic_DNA"/>
</dbReference>